<comment type="function">
    <text evidence="16">Core component of the MRN complex, which plays a central role in double-strand break (DSB) repair, DNA recombination, maintenance of telomere integrity and meiosis. The MRN complex is involved in the repair of DNA double-strand breaks (DSBs) via homologous recombination (HR), an error-free mechanism which primarily occurs during S and G2 phases. The complex (1) mediates the end resection of damaged DNA, which generates proper single-stranded DNA, a key initial steps in HR, and is (2) required for the recruitment of other repair factors and efficient activation of ATM and ATR upon DNA damage. Within the MRN complex, MRE11 possesses both single-strand endonuclease activity and double-strand-specific 3'-5' exonuclease activity. MRE11 first endonucleolytically cleaves the 5' strand at DNA DSB ends to prevent non-homologous end joining (NHEJ) and licence HR. It then generates a single-stranded DNA gap via 3' to 5' exonucleolytic degradation, which is required for single-strand invasion and recombination.</text>
</comment>
<feature type="compositionally biased region" description="Polar residues" evidence="19">
    <location>
        <begin position="571"/>
        <end position="581"/>
    </location>
</feature>
<evidence type="ECO:0000256" key="5">
    <source>
        <dbReference type="ARBA" id="ARBA00022454"/>
    </source>
</evidence>
<keyword evidence="14 16" id="KW-0539">Nucleus</keyword>
<dbReference type="GO" id="GO:0007095">
    <property type="term" value="P:mitotic G2 DNA damage checkpoint signaling"/>
    <property type="evidence" value="ECO:0000318"/>
    <property type="project" value="GO_Central"/>
</dbReference>
<evidence type="ECO:0000256" key="17">
    <source>
        <dbReference type="PIRSR" id="PIRSR000882-1"/>
    </source>
</evidence>
<evidence type="ECO:0000256" key="1">
    <source>
        <dbReference type="ARBA" id="ARBA00001936"/>
    </source>
</evidence>
<feature type="compositionally biased region" description="Polar residues" evidence="19">
    <location>
        <begin position="517"/>
        <end position="541"/>
    </location>
</feature>
<feature type="compositionally biased region" description="Acidic residues" evidence="19">
    <location>
        <begin position="660"/>
        <end position="671"/>
    </location>
</feature>
<keyword evidence="10 16" id="KW-0378">Hydrolase</keyword>
<feature type="active site" description="Proton donor" evidence="17">
    <location>
        <position position="131"/>
    </location>
</feature>
<accession>A0A1Y1HVS1</accession>
<keyword evidence="11 16" id="KW-0269">Exonuclease</keyword>
<gene>
    <name evidence="21" type="ORF">KFL_001210170</name>
</gene>
<dbReference type="InterPro" id="IPR041796">
    <property type="entry name" value="Mre11_N"/>
</dbReference>
<dbReference type="PANTHER" id="PTHR10139:SF1">
    <property type="entry name" value="DOUBLE-STRAND BREAK REPAIR PROTEIN MRE11"/>
    <property type="match status" value="1"/>
</dbReference>
<dbReference type="InterPro" id="IPR038487">
    <property type="entry name" value="Mre11_capping_dom"/>
</dbReference>
<dbReference type="InterPro" id="IPR029052">
    <property type="entry name" value="Metallo-depent_PP-like"/>
</dbReference>
<dbReference type="FunFam" id="3.60.21.10:FF:000019">
    <property type="entry name" value="Double-strand break repair protein"/>
    <property type="match status" value="1"/>
</dbReference>
<evidence type="ECO:0000256" key="15">
    <source>
        <dbReference type="ARBA" id="ARBA00023254"/>
    </source>
</evidence>
<dbReference type="GO" id="GO:0006303">
    <property type="term" value="P:double-strand break repair via nonhomologous end joining"/>
    <property type="evidence" value="ECO:0000318"/>
    <property type="project" value="GO_Central"/>
</dbReference>
<dbReference type="Gene3D" id="3.60.21.10">
    <property type="match status" value="1"/>
</dbReference>
<evidence type="ECO:0000313" key="21">
    <source>
        <dbReference type="EMBL" id="GAQ82724.1"/>
    </source>
</evidence>
<keyword evidence="12 16" id="KW-0234">DNA repair</keyword>
<evidence type="ECO:0000256" key="14">
    <source>
        <dbReference type="ARBA" id="ARBA00023242"/>
    </source>
</evidence>
<dbReference type="InterPro" id="IPR004843">
    <property type="entry name" value="Calcineurin-like_PHP"/>
</dbReference>
<evidence type="ECO:0000256" key="18">
    <source>
        <dbReference type="RuleBase" id="RU003447"/>
    </source>
</evidence>
<feature type="compositionally biased region" description="Acidic residues" evidence="19">
    <location>
        <begin position="585"/>
        <end position="594"/>
    </location>
</feature>
<dbReference type="GO" id="GO:0042138">
    <property type="term" value="P:meiotic DNA double-strand break formation"/>
    <property type="evidence" value="ECO:0000318"/>
    <property type="project" value="GO_Central"/>
</dbReference>
<evidence type="ECO:0000256" key="3">
    <source>
        <dbReference type="ARBA" id="ARBA00004286"/>
    </source>
</evidence>
<comment type="similarity">
    <text evidence="4 16 18">Belongs to the MRE11/RAD32 family.</text>
</comment>
<evidence type="ECO:0000256" key="8">
    <source>
        <dbReference type="ARBA" id="ARBA00022759"/>
    </source>
</evidence>
<proteinExistence type="inferred from homology"/>
<evidence type="ECO:0000256" key="12">
    <source>
        <dbReference type="ARBA" id="ARBA00023204"/>
    </source>
</evidence>
<evidence type="ECO:0000256" key="9">
    <source>
        <dbReference type="ARBA" id="ARBA00022763"/>
    </source>
</evidence>
<keyword evidence="7" id="KW-0479">Metal-binding</keyword>
<dbReference type="GO" id="GO:0000014">
    <property type="term" value="F:single-stranded DNA endodeoxyribonuclease activity"/>
    <property type="evidence" value="ECO:0000318"/>
    <property type="project" value="GO_Central"/>
</dbReference>
<keyword evidence="22" id="KW-1185">Reference proteome</keyword>
<dbReference type="SMART" id="SM01347">
    <property type="entry name" value="Mre11_DNA_bind"/>
    <property type="match status" value="1"/>
</dbReference>
<dbReference type="GO" id="GO:0030145">
    <property type="term" value="F:manganese ion binding"/>
    <property type="evidence" value="ECO:0007669"/>
    <property type="project" value="UniProtKB-UniRule"/>
</dbReference>
<evidence type="ECO:0000256" key="4">
    <source>
        <dbReference type="ARBA" id="ARBA00009028"/>
    </source>
</evidence>
<dbReference type="SUPFAM" id="SSF56300">
    <property type="entry name" value="Metallo-dependent phosphatases"/>
    <property type="match status" value="1"/>
</dbReference>
<evidence type="ECO:0000256" key="16">
    <source>
        <dbReference type="PIRNR" id="PIRNR000882"/>
    </source>
</evidence>
<dbReference type="AlphaFoldDB" id="A0A1Y1HVS1"/>
<evidence type="ECO:0000256" key="19">
    <source>
        <dbReference type="SAM" id="MobiDB-lite"/>
    </source>
</evidence>
<evidence type="ECO:0000256" key="11">
    <source>
        <dbReference type="ARBA" id="ARBA00022839"/>
    </source>
</evidence>
<keyword evidence="9 16" id="KW-0227">DNA damage</keyword>
<evidence type="ECO:0000256" key="13">
    <source>
        <dbReference type="ARBA" id="ARBA00023211"/>
    </source>
</evidence>
<evidence type="ECO:0000256" key="2">
    <source>
        <dbReference type="ARBA" id="ARBA00004123"/>
    </source>
</evidence>
<dbReference type="NCBIfam" id="TIGR00583">
    <property type="entry name" value="mre11"/>
    <property type="match status" value="1"/>
</dbReference>
<feature type="compositionally biased region" description="Acidic residues" evidence="19">
    <location>
        <begin position="730"/>
        <end position="739"/>
    </location>
</feature>
<dbReference type="GO" id="GO:0097552">
    <property type="term" value="P:mitochondrial double-strand break repair via homologous recombination"/>
    <property type="evidence" value="ECO:0000318"/>
    <property type="project" value="GO_Central"/>
</dbReference>
<feature type="compositionally biased region" description="Basic and acidic residues" evidence="19">
    <location>
        <begin position="504"/>
        <end position="516"/>
    </location>
</feature>
<organism evidence="21 22">
    <name type="scientific">Klebsormidium nitens</name>
    <name type="common">Green alga</name>
    <name type="synonym">Ulothrix nitens</name>
    <dbReference type="NCBI Taxonomy" id="105231"/>
    <lineage>
        <taxon>Eukaryota</taxon>
        <taxon>Viridiplantae</taxon>
        <taxon>Streptophyta</taxon>
        <taxon>Klebsormidiophyceae</taxon>
        <taxon>Klebsormidiales</taxon>
        <taxon>Klebsormidiaceae</taxon>
        <taxon>Klebsormidium</taxon>
    </lineage>
</organism>
<feature type="region of interest" description="Disordered" evidence="19">
    <location>
        <begin position="504"/>
        <end position="768"/>
    </location>
</feature>
<comment type="cofactor">
    <cofactor evidence="1 16">
        <name>Mn(2+)</name>
        <dbReference type="ChEBI" id="CHEBI:29035"/>
    </cofactor>
</comment>
<evidence type="ECO:0000256" key="7">
    <source>
        <dbReference type="ARBA" id="ARBA00022723"/>
    </source>
</evidence>
<dbReference type="PANTHER" id="PTHR10139">
    <property type="entry name" value="DOUBLE-STRAND BREAK REPAIR PROTEIN MRE11"/>
    <property type="match status" value="1"/>
</dbReference>
<dbReference type="Pfam" id="PF04152">
    <property type="entry name" value="Mre11_DNA_bind"/>
    <property type="match status" value="1"/>
</dbReference>
<dbReference type="InterPro" id="IPR007281">
    <property type="entry name" value="Mre11_DNA-bd"/>
</dbReference>
<dbReference type="GO" id="GO:0008296">
    <property type="term" value="F:3'-5'-DNA exonuclease activity"/>
    <property type="evidence" value="ECO:0007669"/>
    <property type="project" value="InterPro"/>
</dbReference>
<evidence type="ECO:0000313" key="22">
    <source>
        <dbReference type="Proteomes" id="UP000054558"/>
    </source>
</evidence>
<feature type="compositionally biased region" description="Gly residues" evidence="19">
    <location>
        <begin position="604"/>
        <end position="622"/>
    </location>
</feature>
<reference evidence="21 22" key="1">
    <citation type="journal article" date="2014" name="Nat. Commun.">
        <title>Klebsormidium flaccidum genome reveals primary factors for plant terrestrial adaptation.</title>
        <authorList>
            <person name="Hori K."/>
            <person name="Maruyama F."/>
            <person name="Fujisawa T."/>
            <person name="Togashi T."/>
            <person name="Yamamoto N."/>
            <person name="Seo M."/>
            <person name="Sato S."/>
            <person name="Yamada T."/>
            <person name="Mori H."/>
            <person name="Tajima N."/>
            <person name="Moriyama T."/>
            <person name="Ikeuchi M."/>
            <person name="Watanabe M."/>
            <person name="Wada H."/>
            <person name="Kobayashi K."/>
            <person name="Saito M."/>
            <person name="Masuda T."/>
            <person name="Sasaki-Sekimoto Y."/>
            <person name="Mashiguchi K."/>
            <person name="Awai K."/>
            <person name="Shimojima M."/>
            <person name="Masuda S."/>
            <person name="Iwai M."/>
            <person name="Nobusawa T."/>
            <person name="Narise T."/>
            <person name="Kondo S."/>
            <person name="Saito H."/>
            <person name="Sato R."/>
            <person name="Murakawa M."/>
            <person name="Ihara Y."/>
            <person name="Oshima-Yamada Y."/>
            <person name="Ohtaka K."/>
            <person name="Satoh M."/>
            <person name="Sonobe K."/>
            <person name="Ishii M."/>
            <person name="Ohtani R."/>
            <person name="Kanamori-Sato M."/>
            <person name="Honoki R."/>
            <person name="Miyazaki D."/>
            <person name="Mochizuki H."/>
            <person name="Umetsu J."/>
            <person name="Higashi K."/>
            <person name="Shibata D."/>
            <person name="Kamiya Y."/>
            <person name="Sato N."/>
            <person name="Nakamura Y."/>
            <person name="Tabata S."/>
            <person name="Ida S."/>
            <person name="Kurokawa K."/>
            <person name="Ohta H."/>
        </authorList>
    </citation>
    <scope>NUCLEOTIDE SEQUENCE [LARGE SCALE GENOMIC DNA]</scope>
    <source>
        <strain evidence="21 22">NIES-2285</strain>
    </source>
</reference>
<dbReference type="PIRSF" id="PIRSF000882">
    <property type="entry name" value="DSB_repair_MRE11"/>
    <property type="match status" value="1"/>
</dbReference>
<feature type="compositionally biased region" description="Low complexity" evidence="19">
    <location>
        <begin position="644"/>
        <end position="655"/>
    </location>
</feature>
<dbReference type="InterPro" id="IPR003701">
    <property type="entry name" value="Mre11"/>
</dbReference>
<dbReference type="Pfam" id="PF00149">
    <property type="entry name" value="Metallophos"/>
    <property type="match status" value="1"/>
</dbReference>
<dbReference type="OrthoDB" id="30417at2759"/>
<evidence type="ECO:0000256" key="10">
    <source>
        <dbReference type="ARBA" id="ARBA00022801"/>
    </source>
</evidence>
<dbReference type="GO" id="GO:0000723">
    <property type="term" value="P:telomere maintenance"/>
    <property type="evidence" value="ECO:0000318"/>
    <property type="project" value="GO_Central"/>
</dbReference>
<keyword evidence="15 16" id="KW-0469">Meiosis</keyword>
<feature type="domain" description="Mre11 DNA-binding" evidence="20">
    <location>
        <begin position="305"/>
        <end position="460"/>
    </location>
</feature>
<dbReference type="GO" id="GO:0030870">
    <property type="term" value="C:Mre11 complex"/>
    <property type="evidence" value="ECO:0000318"/>
    <property type="project" value="GO_Central"/>
</dbReference>
<dbReference type="EMBL" id="DF237070">
    <property type="protein sequence ID" value="GAQ82724.1"/>
    <property type="molecule type" value="Genomic_DNA"/>
</dbReference>
<keyword evidence="6 16" id="KW-0540">Nuclease</keyword>
<evidence type="ECO:0000256" key="6">
    <source>
        <dbReference type="ARBA" id="ARBA00022722"/>
    </source>
</evidence>
<dbReference type="GO" id="GO:0000724">
    <property type="term" value="P:double-strand break repair via homologous recombination"/>
    <property type="evidence" value="ECO:0000318"/>
    <property type="project" value="GO_Central"/>
</dbReference>
<dbReference type="STRING" id="105231.A0A1Y1HVS1"/>
<dbReference type="Proteomes" id="UP000054558">
    <property type="component" value="Unassembled WGS sequence"/>
</dbReference>
<name>A0A1Y1HVS1_KLENI</name>
<keyword evidence="5" id="KW-0158">Chromosome</keyword>
<dbReference type="CDD" id="cd00840">
    <property type="entry name" value="MPP_Mre11_N"/>
    <property type="match status" value="1"/>
</dbReference>
<evidence type="ECO:0000259" key="20">
    <source>
        <dbReference type="SMART" id="SM01347"/>
    </source>
</evidence>
<dbReference type="OMA" id="ESCMFNA"/>
<keyword evidence="13 16" id="KW-0464">Manganese</keyword>
<feature type="compositionally biased region" description="Acidic residues" evidence="19">
    <location>
        <begin position="679"/>
        <end position="694"/>
    </location>
</feature>
<dbReference type="GO" id="GO:0035861">
    <property type="term" value="C:site of double-strand break"/>
    <property type="evidence" value="ECO:0000318"/>
    <property type="project" value="GO_Central"/>
</dbReference>
<keyword evidence="8 16" id="KW-0255">Endonuclease</keyword>
<comment type="subcellular location">
    <subcellularLocation>
        <location evidence="3">Chromosome</location>
    </subcellularLocation>
    <subcellularLocation>
        <location evidence="2 16">Nucleus</location>
    </subcellularLocation>
</comment>
<feature type="compositionally biased region" description="Low complexity" evidence="19">
    <location>
        <begin position="542"/>
        <end position="563"/>
    </location>
</feature>
<dbReference type="Gene3D" id="3.30.110.110">
    <property type="entry name" value="Mre11, capping domain"/>
    <property type="match status" value="1"/>
</dbReference>
<sequence length="768" mass="84314">MGEPVDQSQSDDANTFRVLVATDCHLGYMEKDEIRRDDSFVAFEEIFKQAKQRQVDFVLLGGDLFHENKPSRMTLVRCIEILRKYCLGDKPVGFQVVSDQSVNFASGFGHVNYEDPNFNVGIPVFTIHGNHDDPAGVDNLSAIDILSASNLVNYFGKMALDGSGTGQIKLRPVLLRKGSTKLALYGLGNIRDERLNRMFKTPHCVQWIRPESTSNVDIAEWFSIFVLHQNRAQHSAKSAIDEHLLPRFLDFVVWGHEHECRVEPEEVAGAQFQISQPGSSVATSLIEGEAKKKHVLLMEIRGSQWRPTKIPLESVRPFEHSDVSLGDANINAEDQNAVLDLLTSKVEELIERAKEENAYRQEQMLPLIRIRVDYTGFSTVNPQRFGQKFVGKVANPHDILLFTKATKKRERAEGNDVIDESERLRPEALDQRNIELLLAESNLKMEIIHASDLGRALDYFVNKDDKNAFQSCVKGTLENTQATLFEEGTARSIQGEKDLAEKISQHMQRKDAERDAQQPTNGTAPATSGRTGVTSAGPSGSQATPQTPAATPTPTGRGRARQTSLFESMGARSQQPASQRPASLDMEDDEDEENLVASLQATGTGRGRGGRGGRGASTGGARGRGRGRGKEAAGTSGRKPSQRAAAAAASAAVRAKAADLEEDELSESDDEELRKELEADAALDDEDEEEDDEPQPSRNRKRPSSGQGRGRAAAAPPAKKAKAGRRAFVEDDDEEEEDDGGRGGLSARSSRMTESASQGGRKWGSLRR</sequence>
<protein>
    <recommendedName>
        <fullName evidence="16">Double-strand break repair protein</fullName>
    </recommendedName>
</protein>